<dbReference type="InterPro" id="IPR036866">
    <property type="entry name" value="RibonucZ/Hydroxyglut_hydro"/>
</dbReference>
<dbReference type="Gene3D" id="3.60.15.10">
    <property type="entry name" value="Ribonuclease Z/Hydroxyacylglutathione hydrolase-like"/>
    <property type="match status" value="1"/>
</dbReference>
<dbReference type="GO" id="GO:0005737">
    <property type="term" value="C:cytoplasm"/>
    <property type="evidence" value="ECO:0007669"/>
    <property type="project" value="TreeGrafter"/>
</dbReference>
<dbReference type="PANTHER" id="PTHR15032">
    <property type="entry name" value="N-ACYL-PHOSPHATIDYLETHANOLAMINE-HYDROLYZING PHOSPHOLIPASE D"/>
    <property type="match status" value="1"/>
</dbReference>
<evidence type="ECO:0000313" key="2">
    <source>
        <dbReference type="EMBL" id="RTJ95002.1"/>
    </source>
</evidence>
<reference evidence="2 3" key="1">
    <citation type="journal article" date="2019" name="Appl. Environ. Microbiol.">
        <title>Population genetics and characterization of Campylobacter jejuni isolates in western jackdaws and game birds in Finland.</title>
        <authorList>
            <person name="Kovanen S."/>
            <person name="Rossi M."/>
            <person name="Pohja-Mykra M."/>
            <person name="Nieminen T."/>
            <person name="Raunio-Saarnisto M."/>
            <person name="Sauvala M."/>
            <person name="Fredriksson-Ahomaa M."/>
            <person name="Hanninen M.L."/>
            <person name="Kivisto R."/>
        </authorList>
    </citation>
    <scope>NUCLEOTIDE SEQUENCE [LARGE SCALE GENOMIC DNA]</scope>
    <source>
        <strain evidence="2 3">CB296</strain>
    </source>
</reference>
<sequence>MFVSVDFFKTFDISNNERLKAKKVQGKKYEIFLNENEQSLITPKVSFKEILRYYYLYPKNAIPSFKLPFFKPDLSGFSTPHITWLGHSSLFISFKEYKILIDPIFNTHASPISFINKAFKNAPVYNVNDFNEIFAAIITHSHFDHLDAKSIKALKDKAKIFITPLKVGNYLKSYGVSEKKIIELDWWSGIEFGDLKIIATPAQHSSSRGDGKNKTLWASFVMEFLSVDKRVFFSADGGYFTHFKKIGEYFGDFDLACLESGQFNIAWPYSHSFPEQILKEAKDLNAKAVMPIHWGRFLAGTHAWNEVVKFLYENLDLPLITPKMGEAYEVGAKFKQDFWWKEG</sequence>
<dbReference type="EMBL" id="PRCK01000006">
    <property type="protein sequence ID" value="RTJ95002.1"/>
    <property type="molecule type" value="Genomic_DNA"/>
</dbReference>
<feature type="domain" description="Metallo-beta-lactamase" evidence="1">
    <location>
        <begin position="98"/>
        <end position="294"/>
    </location>
</feature>
<dbReference type="RefSeq" id="WP_070243362.1">
    <property type="nucleotide sequence ID" value="NZ_MJVT01000059.1"/>
</dbReference>
<dbReference type="SUPFAM" id="SSF56281">
    <property type="entry name" value="Metallo-hydrolase/oxidoreductase"/>
    <property type="match status" value="1"/>
</dbReference>
<keyword evidence="2" id="KW-0378">Hydrolase</keyword>
<gene>
    <name evidence="2" type="ORF">C3H42_06970</name>
</gene>
<name>A0A1E7NIK3_CAMJU</name>
<evidence type="ECO:0000259" key="1">
    <source>
        <dbReference type="Pfam" id="PF12706"/>
    </source>
</evidence>
<protein>
    <submittedName>
        <fullName evidence="2">MBL fold metallo-hydrolase</fullName>
    </submittedName>
</protein>
<organism evidence="2 3">
    <name type="scientific">Campylobacter jejuni</name>
    <dbReference type="NCBI Taxonomy" id="197"/>
    <lineage>
        <taxon>Bacteria</taxon>
        <taxon>Pseudomonadati</taxon>
        <taxon>Campylobacterota</taxon>
        <taxon>Epsilonproteobacteria</taxon>
        <taxon>Campylobacterales</taxon>
        <taxon>Campylobacteraceae</taxon>
        <taxon>Campylobacter</taxon>
    </lineage>
</organism>
<dbReference type="InterPro" id="IPR001279">
    <property type="entry name" value="Metallo-B-lactamas"/>
</dbReference>
<dbReference type="Pfam" id="PF12706">
    <property type="entry name" value="Lactamase_B_2"/>
    <property type="match status" value="1"/>
</dbReference>
<evidence type="ECO:0000313" key="3">
    <source>
        <dbReference type="Proteomes" id="UP000287237"/>
    </source>
</evidence>
<dbReference type="Proteomes" id="UP000287237">
    <property type="component" value="Unassembled WGS sequence"/>
</dbReference>
<proteinExistence type="predicted"/>
<dbReference type="GO" id="GO:0016787">
    <property type="term" value="F:hydrolase activity"/>
    <property type="evidence" value="ECO:0007669"/>
    <property type="project" value="UniProtKB-KW"/>
</dbReference>
<comment type="caution">
    <text evidence="2">The sequence shown here is derived from an EMBL/GenBank/DDBJ whole genome shotgun (WGS) entry which is preliminary data.</text>
</comment>
<accession>A0A1E7NIK3</accession>
<dbReference type="AlphaFoldDB" id="A0A1E7NIK3"/>
<dbReference type="PANTHER" id="PTHR15032:SF4">
    <property type="entry name" value="N-ACYL-PHOSPHATIDYLETHANOLAMINE-HYDROLYZING PHOSPHOLIPASE D"/>
    <property type="match status" value="1"/>
</dbReference>